<accession>A0ABQ6ND43</accession>
<evidence type="ECO:0000313" key="3">
    <source>
        <dbReference type="Proteomes" id="UP001165060"/>
    </source>
</evidence>
<dbReference type="EMBL" id="BRYB01006693">
    <property type="protein sequence ID" value="GMI55231.1"/>
    <property type="molecule type" value="Genomic_DNA"/>
</dbReference>
<organism evidence="2 3">
    <name type="scientific">Tetraparma gracilis</name>
    <dbReference type="NCBI Taxonomy" id="2962635"/>
    <lineage>
        <taxon>Eukaryota</taxon>
        <taxon>Sar</taxon>
        <taxon>Stramenopiles</taxon>
        <taxon>Ochrophyta</taxon>
        <taxon>Bolidophyceae</taxon>
        <taxon>Parmales</taxon>
        <taxon>Triparmaceae</taxon>
        <taxon>Tetraparma</taxon>
    </lineage>
</organism>
<feature type="non-terminal residue" evidence="2">
    <location>
        <position position="219"/>
    </location>
</feature>
<evidence type="ECO:0000313" key="2">
    <source>
        <dbReference type="EMBL" id="GMI55231.1"/>
    </source>
</evidence>
<comment type="caution">
    <text evidence="2">The sequence shown here is derived from an EMBL/GenBank/DDBJ whole genome shotgun (WGS) entry which is preliminary data.</text>
</comment>
<dbReference type="CDD" id="cd15482">
    <property type="entry name" value="Sialidase_non-viral"/>
    <property type="match status" value="1"/>
</dbReference>
<dbReference type="InterPro" id="IPR011040">
    <property type="entry name" value="Sialidase"/>
</dbReference>
<dbReference type="InterPro" id="IPR036278">
    <property type="entry name" value="Sialidase_sf"/>
</dbReference>
<proteinExistence type="predicted"/>
<sequence>MFLMYSKSRDGGASWSTATTIVPSSDGRSAWGPVLTCAAEPDETGAEVQKLALFYAFSRNSTDAFSNPGGDLYSIVSYDDGETWTEEPRLIMSQEDSAMGAENPLYFVNQAIETDTHYLIPYGSTSDGYPSSSGAASLLSLEKGPRALEEGTWETIARTFEIPYGEAGTPMSSILEPALAKITQGSEDKGCVMYFRSATNHLWNTRTSDPTCLAGWQEP</sequence>
<dbReference type="Proteomes" id="UP001165060">
    <property type="component" value="Unassembled WGS sequence"/>
</dbReference>
<dbReference type="SUPFAM" id="SSF50939">
    <property type="entry name" value="Sialidases"/>
    <property type="match status" value="1"/>
</dbReference>
<gene>
    <name evidence="2" type="ORF">TeGR_g4640</name>
</gene>
<evidence type="ECO:0000259" key="1">
    <source>
        <dbReference type="Pfam" id="PF13088"/>
    </source>
</evidence>
<feature type="domain" description="Sialidase" evidence="1">
    <location>
        <begin position="4"/>
        <end position="209"/>
    </location>
</feature>
<dbReference type="Pfam" id="PF13088">
    <property type="entry name" value="BNR_2"/>
    <property type="match status" value="1"/>
</dbReference>
<reference evidence="2 3" key="1">
    <citation type="journal article" date="2023" name="Commun. Biol.">
        <title>Genome analysis of Parmales, the sister group of diatoms, reveals the evolutionary specialization of diatoms from phago-mixotrophs to photoautotrophs.</title>
        <authorList>
            <person name="Ban H."/>
            <person name="Sato S."/>
            <person name="Yoshikawa S."/>
            <person name="Yamada K."/>
            <person name="Nakamura Y."/>
            <person name="Ichinomiya M."/>
            <person name="Sato N."/>
            <person name="Blanc-Mathieu R."/>
            <person name="Endo H."/>
            <person name="Kuwata A."/>
            <person name="Ogata H."/>
        </authorList>
    </citation>
    <scope>NUCLEOTIDE SEQUENCE [LARGE SCALE GENOMIC DNA]</scope>
</reference>
<dbReference type="Gene3D" id="2.120.10.10">
    <property type="match status" value="1"/>
</dbReference>
<name>A0ABQ6ND43_9STRA</name>
<protein>
    <recommendedName>
        <fullName evidence="1">Sialidase domain-containing protein</fullName>
    </recommendedName>
</protein>
<keyword evidence="3" id="KW-1185">Reference proteome</keyword>